<dbReference type="InterPro" id="IPR036875">
    <property type="entry name" value="Znf_CCHC_sf"/>
</dbReference>
<reference evidence="3" key="1">
    <citation type="journal article" date="2020" name="Nature">
        <title>Giant virus diversity and host interactions through global metagenomics.</title>
        <authorList>
            <person name="Schulz F."/>
            <person name="Roux S."/>
            <person name="Paez-Espino D."/>
            <person name="Jungbluth S."/>
            <person name="Walsh D.A."/>
            <person name="Denef V.J."/>
            <person name="McMahon K.D."/>
            <person name="Konstantinidis K.T."/>
            <person name="Eloe-Fadrosh E.A."/>
            <person name="Kyrpides N.C."/>
            <person name="Woyke T."/>
        </authorList>
    </citation>
    <scope>NUCLEOTIDE SEQUENCE</scope>
    <source>
        <strain evidence="3">GVMAG-M-3300023179-111</strain>
    </source>
</reference>
<evidence type="ECO:0000259" key="1">
    <source>
        <dbReference type="PROSITE" id="PS50158"/>
    </source>
</evidence>
<protein>
    <recommendedName>
        <fullName evidence="4">CCHC-type domain-containing protein</fullName>
    </recommendedName>
</protein>
<evidence type="ECO:0000259" key="2">
    <source>
        <dbReference type="PROSITE" id="PS50164"/>
    </source>
</evidence>
<organism evidence="3">
    <name type="scientific">viral metagenome</name>
    <dbReference type="NCBI Taxonomy" id="1070528"/>
    <lineage>
        <taxon>unclassified sequences</taxon>
        <taxon>metagenomes</taxon>
        <taxon>organismal metagenomes</taxon>
    </lineage>
</organism>
<evidence type="ECO:0000313" key="3">
    <source>
        <dbReference type="EMBL" id="QHT22664.1"/>
    </source>
</evidence>
<accession>A0A6C0E0W1</accession>
<sequence length="190" mass="22364">MVYIYILQLEQGKYYVGKTINPSFRLDSHFNSNGSAWTKLYKPIKMIELIPNCDDYDEDKYTRMFMDKYGIDNVRGGSFVSVELEQSTINHLTQMKNGTNDKCFKCGTSGHFAKDCKKIKEEIVWCCEYCDKEFIDENKCEYHERNCKYNNEDSESEDECDDVICFRCGREGHYANSCYASKHIRGYYLK</sequence>
<name>A0A6C0E0W1_9ZZZZ</name>
<dbReference type="InterPro" id="IPR035901">
    <property type="entry name" value="GIY-YIG_endonuc_sf"/>
</dbReference>
<feature type="domain" description="CCHC-type" evidence="1">
    <location>
        <begin position="102"/>
        <end position="118"/>
    </location>
</feature>
<dbReference type="GO" id="GO:0003676">
    <property type="term" value="F:nucleic acid binding"/>
    <property type="evidence" value="ECO:0007669"/>
    <property type="project" value="InterPro"/>
</dbReference>
<dbReference type="SUPFAM" id="SSF57756">
    <property type="entry name" value="Retrovirus zinc finger-like domains"/>
    <property type="match status" value="2"/>
</dbReference>
<dbReference type="PROSITE" id="PS50158">
    <property type="entry name" value="ZF_CCHC"/>
    <property type="match status" value="2"/>
</dbReference>
<proteinExistence type="predicted"/>
<dbReference type="GO" id="GO:0008270">
    <property type="term" value="F:zinc ion binding"/>
    <property type="evidence" value="ECO:0007669"/>
    <property type="project" value="InterPro"/>
</dbReference>
<feature type="domain" description="CCHC-type" evidence="1">
    <location>
        <begin position="165"/>
        <end position="178"/>
    </location>
</feature>
<dbReference type="SUPFAM" id="SSF82771">
    <property type="entry name" value="GIY-YIG endonuclease"/>
    <property type="match status" value="1"/>
</dbReference>
<dbReference type="InterPro" id="IPR001878">
    <property type="entry name" value="Znf_CCHC"/>
</dbReference>
<dbReference type="SMART" id="SM00343">
    <property type="entry name" value="ZnF_C2HC"/>
    <property type="match status" value="2"/>
</dbReference>
<dbReference type="PROSITE" id="PS50164">
    <property type="entry name" value="GIY_YIG"/>
    <property type="match status" value="1"/>
</dbReference>
<dbReference type="CDD" id="cd00719">
    <property type="entry name" value="GIY-YIG_SF"/>
    <property type="match status" value="1"/>
</dbReference>
<dbReference type="AlphaFoldDB" id="A0A6C0E0W1"/>
<dbReference type="InterPro" id="IPR000305">
    <property type="entry name" value="GIY-YIG_endonuc"/>
</dbReference>
<dbReference type="Pfam" id="PF00098">
    <property type="entry name" value="zf-CCHC"/>
    <property type="match status" value="2"/>
</dbReference>
<dbReference type="EMBL" id="MN739719">
    <property type="protein sequence ID" value="QHT22664.1"/>
    <property type="molecule type" value="Genomic_DNA"/>
</dbReference>
<feature type="domain" description="GIY-YIG" evidence="2">
    <location>
        <begin position="1"/>
        <end position="98"/>
    </location>
</feature>
<dbReference type="Gene3D" id="4.10.60.10">
    <property type="entry name" value="Zinc finger, CCHC-type"/>
    <property type="match status" value="1"/>
</dbReference>
<dbReference type="Pfam" id="PF01541">
    <property type="entry name" value="GIY-YIG"/>
    <property type="match status" value="1"/>
</dbReference>
<evidence type="ECO:0008006" key="4">
    <source>
        <dbReference type="Google" id="ProtNLM"/>
    </source>
</evidence>
<dbReference type="Gene3D" id="3.40.1440.10">
    <property type="entry name" value="GIY-YIG endonuclease"/>
    <property type="match status" value="1"/>
</dbReference>